<evidence type="ECO:0000313" key="1">
    <source>
        <dbReference type="EMBL" id="KIY21743.1"/>
    </source>
</evidence>
<dbReference type="Proteomes" id="UP000032512">
    <property type="component" value="Unassembled WGS sequence"/>
</dbReference>
<comment type="caution">
    <text evidence="1">The sequence shown here is derived from an EMBL/GenBank/DDBJ whole genome shotgun (WGS) entry which is preliminary data.</text>
</comment>
<reference evidence="1 2" key="1">
    <citation type="submission" date="2015-01" db="EMBL/GenBank/DDBJ databases">
        <title>Draft genome sequences of the supercritical CO2 tolerant bacteria Bacillus subterraneus MITOT1 and Bacillus cereus MIT0214.</title>
        <authorList>
            <person name="Peet K.C."/>
            <person name="Thompson J.R."/>
        </authorList>
    </citation>
    <scope>NUCLEOTIDE SEQUENCE [LARGE SCALE GENOMIC DNA]</scope>
    <source>
        <strain evidence="1 2">MITOT1</strain>
    </source>
</reference>
<keyword evidence="2" id="KW-1185">Reference proteome</keyword>
<dbReference type="EMBL" id="JXIQ01000096">
    <property type="protein sequence ID" value="KIY21743.1"/>
    <property type="molecule type" value="Genomic_DNA"/>
</dbReference>
<protein>
    <recommendedName>
        <fullName evidence="3">ParB/Sulfiredoxin domain-containing protein</fullName>
    </recommendedName>
</protein>
<sequence length="62" mass="7464">MPYFVRLFGIKDSFICVDGNKRVKAMAERGDQDFRGYVFYPEHVERAFFGPHSRHKEPFSYW</sequence>
<gene>
    <name evidence="1" type="ORF">UB32_12260</name>
</gene>
<evidence type="ECO:0008006" key="3">
    <source>
        <dbReference type="Google" id="ProtNLM"/>
    </source>
</evidence>
<accession>A0A0D6ZB11</accession>
<proteinExistence type="predicted"/>
<dbReference type="AlphaFoldDB" id="A0A0D6ZB11"/>
<organism evidence="1 2">
    <name type="scientific">Mesobacillus subterraneus</name>
    <dbReference type="NCBI Taxonomy" id="285983"/>
    <lineage>
        <taxon>Bacteria</taxon>
        <taxon>Bacillati</taxon>
        <taxon>Bacillota</taxon>
        <taxon>Bacilli</taxon>
        <taxon>Bacillales</taxon>
        <taxon>Bacillaceae</taxon>
        <taxon>Mesobacillus</taxon>
    </lineage>
</organism>
<name>A0A0D6ZB11_9BACI</name>
<dbReference type="PATRIC" id="fig|285983.3.peg.1212"/>
<evidence type="ECO:0000313" key="2">
    <source>
        <dbReference type="Proteomes" id="UP000032512"/>
    </source>
</evidence>